<protein>
    <submittedName>
        <fullName evidence="2">Dystonin</fullName>
    </submittedName>
</protein>
<dbReference type="GO" id="GO:0005737">
    <property type="term" value="C:cytoplasm"/>
    <property type="evidence" value="ECO:0007669"/>
    <property type="project" value="UniProtKB-ARBA"/>
</dbReference>
<evidence type="ECO:0000256" key="1">
    <source>
        <dbReference type="SAM" id="MobiDB-lite"/>
    </source>
</evidence>
<evidence type="ECO:0000313" key="3">
    <source>
        <dbReference type="EMBL" id="JAG49324.1"/>
    </source>
</evidence>
<dbReference type="CDD" id="cd00176">
    <property type="entry name" value="SPEC"/>
    <property type="match status" value="1"/>
</dbReference>
<dbReference type="InterPro" id="IPR018159">
    <property type="entry name" value="Spectrin/alpha-actinin"/>
</dbReference>
<dbReference type="Gene3D" id="1.20.58.60">
    <property type="match status" value="2"/>
</dbReference>
<feature type="compositionally biased region" description="Basic and acidic residues" evidence="1">
    <location>
        <begin position="291"/>
        <end position="306"/>
    </location>
</feature>
<feature type="compositionally biased region" description="Basic and acidic residues" evidence="1">
    <location>
        <begin position="256"/>
        <end position="273"/>
    </location>
</feature>
<dbReference type="SMART" id="SM00150">
    <property type="entry name" value="SPEC"/>
    <property type="match status" value="2"/>
</dbReference>
<gene>
    <name evidence="2" type="primary">DST_1</name>
    <name evidence="2" type="ORF">CM83_98778</name>
</gene>
<reference evidence="3" key="3">
    <citation type="submission" date="2014-09" db="EMBL/GenBank/DDBJ databases">
        <authorList>
            <person name="Magalhaes I.L.F."/>
            <person name="Oliveira U."/>
            <person name="Santos F.R."/>
            <person name="Vidigal T.H.D.A."/>
            <person name="Brescovit A.D."/>
            <person name="Santos A.J."/>
        </authorList>
    </citation>
    <scope>NUCLEOTIDE SEQUENCE</scope>
</reference>
<name>A0A0A9WMJ4_LYGHE</name>
<feature type="region of interest" description="Disordered" evidence="1">
    <location>
        <begin position="256"/>
        <end position="332"/>
    </location>
</feature>
<proteinExistence type="predicted"/>
<dbReference type="SUPFAM" id="SSF46966">
    <property type="entry name" value="Spectrin repeat"/>
    <property type="match status" value="2"/>
</dbReference>
<organism evidence="2">
    <name type="scientific">Lygus hesperus</name>
    <name type="common">Western plant bug</name>
    <dbReference type="NCBI Taxonomy" id="30085"/>
    <lineage>
        <taxon>Eukaryota</taxon>
        <taxon>Metazoa</taxon>
        <taxon>Ecdysozoa</taxon>
        <taxon>Arthropoda</taxon>
        <taxon>Hexapoda</taxon>
        <taxon>Insecta</taxon>
        <taxon>Pterygota</taxon>
        <taxon>Neoptera</taxon>
        <taxon>Paraneoptera</taxon>
        <taxon>Hemiptera</taxon>
        <taxon>Heteroptera</taxon>
        <taxon>Panheteroptera</taxon>
        <taxon>Cimicomorpha</taxon>
        <taxon>Miridae</taxon>
        <taxon>Mirini</taxon>
        <taxon>Lygus</taxon>
    </lineage>
</organism>
<accession>A0A0A9WMJ4</accession>
<dbReference type="Pfam" id="PF00435">
    <property type="entry name" value="Spectrin"/>
    <property type="match status" value="1"/>
</dbReference>
<sequence length="332" mass="37974">MHCACAYCCLRDTICKLQQHGLTCSGRVGHLHDDPGNTKVIQIDCGKWRETAASFITWLDTAEKTVCEQKQVSRVLERVLAEMDKQEALENEINRGKSIMNRLGKQATILFDQCFQKDDSLLKDLVRVLKMRWERVLTKSRERSRALDIGYKQASDYENSWKALVSWLEAEERALDYLAKQTSSADNNQSKLESLKAELAKSKRCIKAKKGQYDSVVCSGNALREKAPEDDVAELKQMSDRLEQLWSIVGSKSEMRQKDLDKSLEKQRAESPQRRSTSAEPTFGAGPKRSTTPEERKDSDHNEDQKPRKRPRTRSSTDSIHDKKIQKSVSFM</sequence>
<dbReference type="AlphaFoldDB" id="A0A0A9WMJ4"/>
<reference evidence="2" key="1">
    <citation type="journal article" date="2014" name="PLoS ONE">
        <title>Transcriptome-Based Identification of ABC Transporters in the Western Tarnished Plant Bug Lygus hesperus.</title>
        <authorList>
            <person name="Hull J.J."/>
            <person name="Chaney K."/>
            <person name="Geib S.M."/>
            <person name="Fabrick J.A."/>
            <person name="Brent C.S."/>
            <person name="Walsh D."/>
            <person name="Lavine L.C."/>
        </authorList>
    </citation>
    <scope>NUCLEOTIDE SEQUENCE</scope>
</reference>
<dbReference type="EMBL" id="GBRD01016502">
    <property type="protein sequence ID" value="JAG49324.1"/>
    <property type="molecule type" value="Transcribed_RNA"/>
</dbReference>
<dbReference type="EMBL" id="GBHO01035886">
    <property type="protein sequence ID" value="JAG07718.1"/>
    <property type="molecule type" value="Transcribed_RNA"/>
</dbReference>
<evidence type="ECO:0000313" key="2">
    <source>
        <dbReference type="EMBL" id="JAG07718.1"/>
    </source>
</evidence>
<dbReference type="InterPro" id="IPR002017">
    <property type="entry name" value="Spectrin_repeat"/>
</dbReference>
<reference evidence="2" key="2">
    <citation type="submission" date="2014-07" db="EMBL/GenBank/DDBJ databases">
        <authorList>
            <person name="Hull J."/>
        </authorList>
    </citation>
    <scope>NUCLEOTIDE SEQUENCE</scope>
</reference>